<evidence type="ECO:0000313" key="2">
    <source>
        <dbReference type="EMBL" id="MFC5672717.1"/>
    </source>
</evidence>
<organism evidence="2 3">
    <name type="scientific">Streptomyces incanus</name>
    <dbReference type="NCBI Taxonomy" id="887453"/>
    <lineage>
        <taxon>Bacteria</taxon>
        <taxon>Bacillati</taxon>
        <taxon>Actinomycetota</taxon>
        <taxon>Actinomycetes</taxon>
        <taxon>Kitasatosporales</taxon>
        <taxon>Streptomycetaceae</taxon>
        <taxon>Streptomyces</taxon>
    </lineage>
</organism>
<dbReference type="RefSeq" id="WP_381215166.1">
    <property type="nucleotide sequence ID" value="NZ_JBHSPC010000073.1"/>
</dbReference>
<dbReference type="EMBL" id="JBHSPC010000073">
    <property type="protein sequence ID" value="MFC5672717.1"/>
    <property type="molecule type" value="Genomic_DNA"/>
</dbReference>
<evidence type="ECO:0000256" key="1">
    <source>
        <dbReference type="SAM" id="MobiDB-lite"/>
    </source>
</evidence>
<dbReference type="Proteomes" id="UP001596183">
    <property type="component" value="Unassembled WGS sequence"/>
</dbReference>
<gene>
    <name evidence="2" type="ORF">ACFP2V_22155</name>
</gene>
<feature type="compositionally biased region" description="Basic and acidic residues" evidence="1">
    <location>
        <begin position="41"/>
        <end position="58"/>
    </location>
</feature>
<comment type="caution">
    <text evidence="2">The sequence shown here is derived from an EMBL/GenBank/DDBJ whole genome shotgun (WGS) entry which is preliminary data.</text>
</comment>
<accession>A0ABW0XQ84</accession>
<sequence>MGSDEPVCPSCGQPVEMVVRRHKTLGAWVPTWVPGACGNPDCDRNPGREPADSPRPEHTGSTASAPEAGPG</sequence>
<feature type="region of interest" description="Disordered" evidence="1">
    <location>
        <begin position="35"/>
        <end position="71"/>
    </location>
</feature>
<name>A0ABW0XQ84_9ACTN</name>
<reference evidence="3" key="1">
    <citation type="journal article" date="2019" name="Int. J. Syst. Evol. Microbiol.">
        <title>The Global Catalogue of Microorganisms (GCM) 10K type strain sequencing project: providing services to taxonomists for standard genome sequencing and annotation.</title>
        <authorList>
            <consortium name="The Broad Institute Genomics Platform"/>
            <consortium name="The Broad Institute Genome Sequencing Center for Infectious Disease"/>
            <person name="Wu L."/>
            <person name="Ma J."/>
        </authorList>
    </citation>
    <scope>NUCLEOTIDE SEQUENCE [LARGE SCALE GENOMIC DNA]</scope>
    <source>
        <strain evidence="3">JCM 13852</strain>
    </source>
</reference>
<keyword evidence="3" id="KW-1185">Reference proteome</keyword>
<proteinExistence type="predicted"/>
<evidence type="ECO:0000313" key="3">
    <source>
        <dbReference type="Proteomes" id="UP001596183"/>
    </source>
</evidence>
<protein>
    <submittedName>
        <fullName evidence="2">Uncharacterized protein</fullName>
    </submittedName>
</protein>